<reference evidence="1" key="1">
    <citation type="submission" date="2019-10" db="EMBL/GenBank/DDBJ databases">
        <authorList>
            <consortium name="DOE Joint Genome Institute"/>
            <person name="Kuo A."/>
            <person name="Miyauchi S."/>
            <person name="Kiss E."/>
            <person name="Drula E."/>
            <person name="Kohler A."/>
            <person name="Sanchez-Garcia M."/>
            <person name="Andreopoulos B."/>
            <person name="Barry K.W."/>
            <person name="Bonito G."/>
            <person name="Buee M."/>
            <person name="Carver A."/>
            <person name="Chen C."/>
            <person name="Cichocki N."/>
            <person name="Clum A."/>
            <person name="Culley D."/>
            <person name="Crous P.W."/>
            <person name="Fauchery L."/>
            <person name="Girlanda M."/>
            <person name="Hayes R."/>
            <person name="Keri Z."/>
            <person name="LaButti K."/>
            <person name="Lipzen A."/>
            <person name="Lombard V."/>
            <person name="Magnuson J."/>
            <person name="Maillard F."/>
            <person name="Morin E."/>
            <person name="Murat C."/>
            <person name="Nolan M."/>
            <person name="Ohm R."/>
            <person name="Pangilinan J."/>
            <person name="Pereira M."/>
            <person name="Perotto S."/>
            <person name="Peter M."/>
            <person name="Riley R."/>
            <person name="Sitrit Y."/>
            <person name="Stielow B."/>
            <person name="Szollosi G."/>
            <person name="Zifcakova L."/>
            <person name="Stursova M."/>
            <person name="Spatafora J.W."/>
            <person name="Tedersoo L."/>
            <person name="Vaario L.-M."/>
            <person name="Yamada A."/>
            <person name="Yan M."/>
            <person name="Wang P."/>
            <person name="Xu J."/>
            <person name="Bruns T."/>
            <person name="Baldrian P."/>
            <person name="Vilgalys R."/>
            <person name="Henrissat B."/>
            <person name="Grigoriev I.V."/>
            <person name="Hibbett D."/>
            <person name="Nagy L.G."/>
            <person name="Martin F.M."/>
        </authorList>
    </citation>
    <scope>NUCLEOTIDE SEQUENCE</scope>
    <source>
        <strain evidence="1">BED1</strain>
    </source>
</reference>
<sequence length="219" mass="23931">MGECSCPIIIVSINTTPAYHDALIVVVDGAITQQRTGKSQQTAVRGHFSHCTCSGPREVVNRFLTTLHHGSMVEGLQDEFKEKRYRSQSSASTFTLAMCSTSTEARYSRSHKNIQAGRSREAADLACTCCIVSPPSISSQEVSKDLCRLSYTSYYPHNASGGIARAFFCSMRIADIFSAGTMDVITVEDRRIVSGNVNTVVWMTYYVSTSGGRGTEVLK</sequence>
<dbReference type="EMBL" id="WHUW01000023">
    <property type="protein sequence ID" value="KAF8435984.1"/>
    <property type="molecule type" value="Genomic_DNA"/>
</dbReference>
<dbReference type="Proteomes" id="UP001194468">
    <property type="component" value="Unassembled WGS sequence"/>
</dbReference>
<reference evidence="1" key="2">
    <citation type="journal article" date="2020" name="Nat. Commun.">
        <title>Large-scale genome sequencing of mycorrhizal fungi provides insights into the early evolution of symbiotic traits.</title>
        <authorList>
            <person name="Miyauchi S."/>
            <person name="Kiss E."/>
            <person name="Kuo A."/>
            <person name="Drula E."/>
            <person name="Kohler A."/>
            <person name="Sanchez-Garcia M."/>
            <person name="Morin E."/>
            <person name="Andreopoulos B."/>
            <person name="Barry K.W."/>
            <person name="Bonito G."/>
            <person name="Buee M."/>
            <person name="Carver A."/>
            <person name="Chen C."/>
            <person name="Cichocki N."/>
            <person name="Clum A."/>
            <person name="Culley D."/>
            <person name="Crous P.W."/>
            <person name="Fauchery L."/>
            <person name="Girlanda M."/>
            <person name="Hayes R.D."/>
            <person name="Keri Z."/>
            <person name="LaButti K."/>
            <person name="Lipzen A."/>
            <person name="Lombard V."/>
            <person name="Magnuson J."/>
            <person name="Maillard F."/>
            <person name="Murat C."/>
            <person name="Nolan M."/>
            <person name="Ohm R.A."/>
            <person name="Pangilinan J."/>
            <person name="Pereira M.F."/>
            <person name="Perotto S."/>
            <person name="Peter M."/>
            <person name="Pfister S."/>
            <person name="Riley R."/>
            <person name="Sitrit Y."/>
            <person name="Stielow J.B."/>
            <person name="Szollosi G."/>
            <person name="Zifcakova L."/>
            <person name="Stursova M."/>
            <person name="Spatafora J.W."/>
            <person name="Tedersoo L."/>
            <person name="Vaario L.M."/>
            <person name="Yamada A."/>
            <person name="Yan M."/>
            <person name="Wang P."/>
            <person name="Xu J."/>
            <person name="Bruns T."/>
            <person name="Baldrian P."/>
            <person name="Vilgalys R."/>
            <person name="Dunand C."/>
            <person name="Henrissat B."/>
            <person name="Grigoriev I.V."/>
            <person name="Hibbett D."/>
            <person name="Nagy L.G."/>
            <person name="Martin F.M."/>
        </authorList>
    </citation>
    <scope>NUCLEOTIDE SEQUENCE</scope>
    <source>
        <strain evidence="1">BED1</strain>
    </source>
</reference>
<gene>
    <name evidence="1" type="ORF">L210DRAFT_2490639</name>
</gene>
<evidence type="ECO:0000313" key="1">
    <source>
        <dbReference type="EMBL" id="KAF8435984.1"/>
    </source>
</evidence>
<organism evidence="1 2">
    <name type="scientific">Boletus edulis BED1</name>
    <dbReference type="NCBI Taxonomy" id="1328754"/>
    <lineage>
        <taxon>Eukaryota</taxon>
        <taxon>Fungi</taxon>
        <taxon>Dikarya</taxon>
        <taxon>Basidiomycota</taxon>
        <taxon>Agaricomycotina</taxon>
        <taxon>Agaricomycetes</taxon>
        <taxon>Agaricomycetidae</taxon>
        <taxon>Boletales</taxon>
        <taxon>Boletineae</taxon>
        <taxon>Boletaceae</taxon>
        <taxon>Boletoideae</taxon>
        <taxon>Boletus</taxon>
    </lineage>
</organism>
<keyword evidence="2" id="KW-1185">Reference proteome</keyword>
<dbReference type="AlphaFoldDB" id="A0AAD4BP87"/>
<protein>
    <submittedName>
        <fullName evidence="1">Uncharacterized protein</fullName>
    </submittedName>
</protein>
<accession>A0AAD4BP87</accession>
<proteinExistence type="predicted"/>
<comment type="caution">
    <text evidence="1">The sequence shown here is derived from an EMBL/GenBank/DDBJ whole genome shotgun (WGS) entry which is preliminary data.</text>
</comment>
<evidence type="ECO:0000313" key="2">
    <source>
        <dbReference type="Proteomes" id="UP001194468"/>
    </source>
</evidence>
<name>A0AAD4BP87_BOLED</name>